<organism evidence="1 2">
    <name type="scientific">Byssothecium circinans</name>
    <dbReference type="NCBI Taxonomy" id="147558"/>
    <lineage>
        <taxon>Eukaryota</taxon>
        <taxon>Fungi</taxon>
        <taxon>Dikarya</taxon>
        <taxon>Ascomycota</taxon>
        <taxon>Pezizomycotina</taxon>
        <taxon>Dothideomycetes</taxon>
        <taxon>Pleosporomycetidae</taxon>
        <taxon>Pleosporales</taxon>
        <taxon>Massarineae</taxon>
        <taxon>Massarinaceae</taxon>
        <taxon>Byssothecium</taxon>
    </lineage>
</organism>
<protein>
    <recommendedName>
        <fullName evidence="3">WD40 repeat-like protein</fullName>
    </recommendedName>
</protein>
<reference evidence="1" key="1">
    <citation type="journal article" date="2020" name="Stud. Mycol.">
        <title>101 Dothideomycetes genomes: a test case for predicting lifestyles and emergence of pathogens.</title>
        <authorList>
            <person name="Haridas S."/>
            <person name="Albert R."/>
            <person name="Binder M."/>
            <person name="Bloem J."/>
            <person name="Labutti K."/>
            <person name="Salamov A."/>
            <person name="Andreopoulos B."/>
            <person name="Baker S."/>
            <person name="Barry K."/>
            <person name="Bills G."/>
            <person name="Bluhm B."/>
            <person name="Cannon C."/>
            <person name="Castanera R."/>
            <person name="Culley D."/>
            <person name="Daum C."/>
            <person name="Ezra D."/>
            <person name="Gonzalez J."/>
            <person name="Henrissat B."/>
            <person name="Kuo A."/>
            <person name="Liang C."/>
            <person name="Lipzen A."/>
            <person name="Lutzoni F."/>
            <person name="Magnuson J."/>
            <person name="Mondo S."/>
            <person name="Nolan M."/>
            <person name="Ohm R."/>
            <person name="Pangilinan J."/>
            <person name="Park H.-J."/>
            <person name="Ramirez L."/>
            <person name="Alfaro M."/>
            <person name="Sun H."/>
            <person name="Tritt A."/>
            <person name="Yoshinaga Y."/>
            <person name="Zwiers L.-H."/>
            <person name="Turgeon B."/>
            <person name="Goodwin S."/>
            <person name="Spatafora J."/>
            <person name="Crous P."/>
            <person name="Grigoriev I."/>
        </authorList>
    </citation>
    <scope>NUCLEOTIDE SEQUENCE</scope>
    <source>
        <strain evidence="1">CBS 675.92</strain>
    </source>
</reference>
<evidence type="ECO:0008006" key="3">
    <source>
        <dbReference type="Google" id="ProtNLM"/>
    </source>
</evidence>
<evidence type="ECO:0000313" key="2">
    <source>
        <dbReference type="Proteomes" id="UP000800035"/>
    </source>
</evidence>
<proteinExistence type="predicted"/>
<name>A0A6A5ULE6_9PLEO</name>
<keyword evidence="2" id="KW-1185">Reference proteome</keyword>
<dbReference type="EMBL" id="ML976980">
    <property type="protein sequence ID" value="KAF1961897.1"/>
    <property type="molecule type" value="Genomic_DNA"/>
</dbReference>
<gene>
    <name evidence="1" type="ORF">CC80DRAFT_488284</name>
</gene>
<dbReference type="AlphaFoldDB" id="A0A6A5ULE6"/>
<sequence length="365" mass="39751">MLSKSEKIRAVAISDDLLAVVTHHRLIVFDYTQPGRVEDNVLEDVRIDLNDAWTPKSVSILQVESTDTLQSAAAWIAVGGEGINGVKLYQYSNNTGWNAHRNKRTTLRCPCNTSAIRDVGFSQFLRDNKFIVYGVTTESRIFSWIVCPRETAGPVVVSGWELDGNLGQNSLYQRAEIAAVSIFESPSERPYIFCAVDQKHGSQQLRTFIAPLNGEPIDPDTEWKTLPEGVVGRHVLKGAATPNGRFLVTVEDNVMRLLTTCGAHEGGLTCLEKSLDWPSSLRGAAKDVSAISISIGEHDGGLDVVAVDGRGHLVSARVSVPKMPVSEPLSLTRRASGAPAEMPADLIARELHGEGVEEEIRIMLG</sequence>
<accession>A0A6A5ULE6</accession>
<dbReference type="OrthoDB" id="3759755at2759"/>
<evidence type="ECO:0000313" key="1">
    <source>
        <dbReference type="EMBL" id="KAF1961897.1"/>
    </source>
</evidence>
<dbReference type="Proteomes" id="UP000800035">
    <property type="component" value="Unassembled WGS sequence"/>
</dbReference>